<keyword evidence="1" id="KW-0472">Membrane</keyword>
<accession>A0ABS8JIE0</accession>
<evidence type="ECO:0000313" key="3">
    <source>
        <dbReference type="Proteomes" id="UP001165293"/>
    </source>
</evidence>
<dbReference type="Proteomes" id="UP001165293">
    <property type="component" value="Unassembled WGS sequence"/>
</dbReference>
<proteinExistence type="predicted"/>
<keyword evidence="3" id="KW-1185">Reference proteome</keyword>
<feature type="transmembrane region" description="Helical" evidence="1">
    <location>
        <begin position="139"/>
        <end position="159"/>
    </location>
</feature>
<organism evidence="2 3">
    <name type="scientific">Noviluteimonas lactosilytica</name>
    <dbReference type="NCBI Taxonomy" id="2888523"/>
    <lineage>
        <taxon>Bacteria</taxon>
        <taxon>Pseudomonadati</taxon>
        <taxon>Pseudomonadota</taxon>
        <taxon>Gammaproteobacteria</taxon>
        <taxon>Lysobacterales</taxon>
        <taxon>Lysobacteraceae</taxon>
        <taxon>Noviluteimonas</taxon>
    </lineage>
</organism>
<protein>
    <recommendedName>
        <fullName evidence="4">Diguanylate cyclase</fullName>
    </recommendedName>
</protein>
<reference evidence="2" key="1">
    <citation type="submission" date="2021-10" db="EMBL/GenBank/DDBJ databases">
        <authorList>
            <person name="Lyu M."/>
            <person name="Wang X."/>
            <person name="Meng X."/>
            <person name="Xu K."/>
        </authorList>
    </citation>
    <scope>NUCLEOTIDE SEQUENCE</scope>
    <source>
        <strain evidence="2">A6</strain>
    </source>
</reference>
<dbReference type="RefSeq" id="WP_230526977.1">
    <property type="nucleotide sequence ID" value="NZ_JAJGAK010000002.1"/>
</dbReference>
<evidence type="ECO:0000256" key="1">
    <source>
        <dbReference type="SAM" id="Phobius"/>
    </source>
</evidence>
<keyword evidence="1" id="KW-0812">Transmembrane</keyword>
<feature type="transmembrane region" description="Helical" evidence="1">
    <location>
        <begin position="6"/>
        <end position="25"/>
    </location>
</feature>
<keyword evidence="1" id="KW-1133">Transmembrane helix</keyword>
<feature type="transmembrane region" description="Helical" evidence="1">
    <location>
        <begin position="66"/>
        <end position="82"/>
    </location>
</feature>
<feature type="transmembrane region" description="Helical" evidence="1">
    <location>
        <begin position="102"/>
        <end position="119"/>
    </location>
</feature>
<sequence>MDLQAMLAYCGYLIWLLAGTGDFACHRRTDLPRTSGVAESFAHLLQLALLGGAIFVWLAFEVGRDALLMMAACVVVHAVVGYRDTRIAFARRRVVSPIEQHLHSVLDMAPFIAFGWIAWTAWPVHGEPGLTLRTPALPAWTWIAILLPAIVLVVVPAMMEFRSALRVRAQVDPVLGERSREGGH</sequence>
<comment type="caution">
    <text evidence="2">The sequence shown here is derived from an EMBL/GenBank/DDBJ whole genome shotgun (WGS) entry which is preliminary data.</text>
</comment>
<evidence type="ECO:0008006" key="4">
    <source>
        <dbReference type="Google" id="ProtNLM"/>
    </source>
</evidence>
<feature type="transmembrane region" description="Helical" evidence="1">
    <location>
        <begin position="37"/>
        <end position="60"/>
    </location>
</feature>
<dbReference type="EMBL" id="JAJGAK010000002">
    <property type="protein sequence ID" value="MCC8363347.1"/>
    <property type="molecule type" value="Genomic_DNA"/>
</dbReference>
<gene>
    <name evidence="2" type="ORF">LK996_09715</name>
</gene>
<name>A0ABS8JIE0_9GAMM</name>
<evidence type="ECO:0000313" key="2">
    <source>
        <dbReference type="EMBL" id="MCC8363347.1"/>
    </source>
</evidence>